<evidence type="ECO:0000313" key="6">
    <source>
        <dbReference type="EMBL" id="KAL2095812.1"/>
    </source>
</evidence>
<protein>
    <recommendedName>
        <fullName evidence="1">Gypsy retrotransposon integrase-like protein 1</fullName>
    </recommendedName>
</protein>
<dbReference type="InterPro" id="IPR003309">
    <property type="entry name" value="SCAN_dom"/>
</dbReference>
<dbReference type="FunFam" id="1.10.340.70:FF:000001">
    <property type="entry name" value="Retrovirus-related Pol polyprotein from transposon gypsy-like Protein"/>
    <property type="match status" value="1"/>
</dbReference>
<dbReference type="SUPFAM" id="SSF50630">
    <property type="entry name" value="Acid proteases"/>
    <property type="match status" value="1"/>
</dbReference>
<dbReference type="PANTHER" id="PTHR46888">
    <property type="entry name" value="ZINC KNUCKLE DOMAINCONTAINING PROTEIN-RELATED"/>
    <property type="match status" value="1"/>
</dbReference>
<evidence type="ECO:0000313" key="7">
    <source>
        <dbReference type="Proteomes" id="UP001591681"/>
    </source>
</evidence>
<dbReference type="CDD" id="cd00303">
    <property type="entry name" value="retropepsin_like"/>
    <property type="match status" value="1"/>
</dbReference>
<feature type="domain" description="SCAN box" evidence="5">
    <location>
        <begin position="323"/>
        <end position="401"/>
    </location>
</feature>
<dbReference type="InterPro" id="IPR041588">
    <property type="entry name" value="Integrase_H2C2"/>
</dbReference>
<dbReference type="Pfam" id="PF17921">
    <property type="entry name" value="Integrase_H2C2"/>
    <property type="match status" value="1"/>
</dbReference>
<proteinExistence type="predicted"/>
<dbReference type="CDD" id="cd07936">
    <property type="entry name" value="SCAN"/>
    <property type="match status" value="1"/>
</dbReference>
<feature type="compositionally biased region" description="Low complexity" evidence="3">
    <location>
        <begin position="447"/>
        <end position="459"/>
    </location>
</feature>
<dbReference type="PANTHER" id="PTHR46888:SF1">
    <property type="entry name" value="RIBONUCLEASE H"/>
    <property type="match status" value="1"/>
</dbReference>
<evidence type="ECO:0000256" key="2">
    <source>
        <dbReference type="PROSITE-ProRule" id="PRU00047"/>
    </source>
</evidence>
<comment type="caution">
    <text evidence="6">The sequence shown here is derived from an EMBL/GenBank/DDBJ whole genome shotgun (WGS) entry which is preliminary data.</text>
</comment>
<evidence type="ECO:0000259" key="4">
    <source>
        <dbReference type="PROSITE" id="PS50158"/>
    </source>
</evidence>
<dbReference type="Gene3D" id="1.10.340.70">
    <property type="match status" value="1"/>
</dbReference>
<dbReference type="SMART" id="SM00343">
    <property type="entry name" value="ZnF_C2HC"/>
    <property type="match status" value="1"/>
</dbReference>
<dbReference type="InterPro" id="IPR038269">
    <property type="entry name" value="SCAN_sf"/>
</dbReference>
<dbReference type="SUPFAM" id="SSF47353">
    <property type="entry name" value="Retrovirus capsid dimerization domain-like"/>
    <property type="match status" value="1"/>
</dbReference>
<keyword evidence="2" id="KW-0863">Zinc-finger</keyword>
<dbReference type="AlphaFoldDB" id="A0ABD1K9J0"/>
<name>A0ABD1K9J0_9TELE</name>
<dbReference type="PROSITE" id="PS50804">
    <property type="entry name" value="SCAN_BOX"/>
    <property type="match status" value="1"/>
</dbReference>
<dbReference type="InterPro" id="IPR021109">
    <property type="entry name" value="Peptidase_aspartic_dom_sf"/>
</dbReference>
<keyword evidence="2" id="KW-0862">Zinc</keyword>
<keyword evidence="2" id="KW-0479">Metal-binding</keyword>
<dbReference type="Gene3D" id="1.10.4020.10">
    <property type="entry name" value="DNA breaking-rejoining enzymes"/>
    <property type="match status" value="1"/>
</dbReference>
<dbReference type="GO" id="GO:0008270">
    <property type="term" value="F:zinc ion binding"/>
    <property type="evidence" value="ECO:0007669"/>
    <property type="project" value="UniProtKB-KW"/>
</dbReference>
<dbReference type="Pfam" id="PF02023">
    <property type="entry name" value="SCAN"/>
    <property type="match status" value="1"/>
</dbReference>
<dbReference type="PROSITE" id="PS50158">
    <property type="entry name" value="ZF_CCHC"/>
    <property type="match status" value="1"/>
</dbReference>
<dbReference type="SMART" id="SM00431">
    <property type="entry name" value="SCAN"/>
    <property type="match status" value="1"/>
</dbReference>
<evidence type="ECO:0000259" key="5">
    <source>
        <dbReference type="PROSITE" id="PS50804"/>
    </source>
</evidence>
<accession>A0ABD1K9J0</accession>
<dbReference type="InterPro" id="IPR001878">
    <property type="entry name" value="Znf_CCHC"/>
</dbReference>
<organism evidence="6 7">
    <name type="scientific">Coilia grayii</name>
    <name type="common">Gray's grenadier anchovy</name>
    <dbReference type="NCBI Taxonomy" id="363190"/>
    <lineage>
        <taxon>Eukaryota</taxon>
        <taxon>Metazoa</taxon>
        <taxon>Chordata</taxon>
        <taxon>Craniata</taxon>
        <taxon>Vertebrata</taxon>
        <taxon>Euteleostomi</taxon>
        <taxon>Actinopterygii</taxon>
        <taxon>Neopterygii</taxon>
        <taxon>Teleostei</taxon>
        <taxon>Clupei</taxon>
        <taxon>Clupeiformes</taxon>
        <taxon>Clupeoidei</taxon>
        <taxon>Engraulidae</taxon>
        <taxon>Coilinae</taxon>
        <taxon>Coilia</taxon>
    </lineage>
</organism>
<feature type="compositionally biased region" description="Basic and acidic residues" evidence="3">
    <location>
        <begin position="1"/>
        <end position="26"/>
    </location>
</feature>
<reference evidence="6 7" key="1">
    <citation type="submission" date="2024-09" db="EMBL/GenBank/DDBJ databases">
        <title>A chromosome-level genome assembly of Gray's grenadier anchovy, Coilia grayii.</title>
        <authorList>
            <person name="Fu Z."/>
        </authorList>
    </citation>
    <scope>NUCLEOTIDE SEQUENCE [LARGE SCALE GENOMIC DNA]</scope>
    <source>
        <strain evidence="6">G4</strain>
        <tissue evidence="6">Muscle</tissue>
    </source>
</reference>
<gene>
    <name evidence="6" type="ORF">ACEWY4_007960</name>
</gene>
<keyword evidence="7" id="KW-1185">Reference proteome</keyword>
<feature type="compositionally biased region" description="Polar residues" evidence="3">
    <location>
        <begin position="31"/>
        <end position="46"/>
    </location>
</feature>
<dbReference type="SUPFAM" id="SSF57756">
    <property type="entry name" value="Retrovirus zinc finger-like domains"/>
    <property type="match status" value="1"/>
</dbReference>
<dbReference type="Gene3D" id="4.10.60.10">
    <property type="entry name" value="Zinc finger, CCHC-type"/>
    <property type="match status" value="1"/>
</dbReference>
<feature type="domain" description="CCHC-type" evidence="4">
    <location>
        <begin position="474"/>
        <end position="488"/>
    </location>
</feature>
<dbReference type="Gene3D" id="2.40.70.10">
    <property type="entry name" value="Acid Proteases"/>
    <property type="match status" value="1"/>
</dbReference>
<dbReference type="Pfam" id="PF13650">
    <property type="entry name" value="Asp_protease_2"/>
    <property type="match status" value="1"/>
</dbReference>
<feature type="region of interest" description="Disordered" evidence="3">
    <location>
        <begin position="1"/>
        <end position="54"/>
    </location>
</feature>
<feature type="region of interest" description="Disordered" evidence="3">
    <location>
        <begin position="410"/>
        <end position="468"/>
    </location>
</feature>
<evidence type="ECO:0000256" key="1">
    <source>
        <dbReference type="ARBA" id="ARBA00039658"/>
    </source>
</evidence>
<evidence type="ECO:0000256" key="3">
    <source>
        <dbReference type="SAM" id="MobiDB-lite"/>
    </source>
</evidence>
<dbReference type="EMBL" id="JBHFQA010000007">
    <property type="protein sequence ID" value="KAL2095812.1"/>
    <property type="molecule type" value="Genomic_DNA"/>
</dbReference>
<dbReference type="InterPro" id="IPR036875">
    <property type="entry name" value="Znf_CCHC_sf"/>
</dbReference>
<sequence length="829" mass="90411">MEGHRLTREDRRDSEEQLPDPERWLPDTEEQLTSQGEADSPGTQMHTGGGWQESSEFEMLRQLLEKQALVQEQRWRSVQLQLNQLREDVEAERRPSPIAAAVPVAVPVPAAAVPVPAAAAVPVPAAAAVPVPAAAAVPVPVPAAAVPVPVPVVPVPAAAAVAVPVPVPAAAVPVPVPAAAVPVPVPAAAVPVPAAAAVPVPAAAAVPVPVPAAAVPVPVPAAVVPVPVPMPTAPPCAAPVAWSRGAIPKLEDTDDIEQYLTTFERLARAYRWPREDWAVFLVPYLTGKARSAYVAMDVGQSMDYDRVKEAILAKYEINAEVYRRRFREPDVRAGETPRELYNRLKDLFDKWIRPSTKTVEEVAEVLILEQFMRTLAPDIRVWVKEREPQDAQRAAELVESFMAARNGLKRFRHDPQQRPPARGKSDGFGHGGGPRFAQPNRVPAHTSAPASAPAYVPVRPRSDPQSRSTGPIICHYCKQEGHIIAQCPARKPKYSSHSCIPRPEGGLSGLEGKLQIMAVVVNGKPVTALLDSGSTQTLVQPHLVERRDMVVGKSLRVLCVNGDEHEYPIAEVYVEISGQTYQLSVGVVEKLSHPIVIGQDIVVLPELLQAIKPVYVVTRSQSAAHTDEEANEDSPDSLAWKELAFCDADITSPARVRPKKSRSQRRRARLVGTVGKDLPVWAADDIWEDVPGDFEKMQREDASLAKAFEKVTQCEGYATGSSPTLSGESYVVRDGLLYHQPAEGKAEQLVVPTSLRDRVLRLGHDIPWSGHLSNVKTYERIAARFYWPGLYTEVQAFCKSCPKCQLTSNRKTTVVFVTFTTYIIHRTPK</sequence>
<dbReference type="Proteomes" id="UP001591681">
    <property type="component" value="Unassembled WGS sequence"/>
</dbReference>